<dbReference type="InterPro" id="IPR012910">
    <property type="entry name" value="Plug_dom"/>
</dbReference>
<keyword evidence="13" id="KW-1185">Reference proteome</keyword>
<keyword evidence="7 8" id="KW-0998">Cell outer membrane</keyword>
<evidence type="ECO:0000256" key="3">
    <source>
        <dbReference type="ARBA" id="ARBA00022452"/>
    </source>
</evidence>
<organism evidence="12 13">
    <name type="scientific">Sphingorhabdus profundilacus</name>
    <dbReference type="NCBI Taxonomy" id="2509718"/>
    <lineage>
        <taxon>Bacteria</taxon>
        <taxon>Pseudomonadati</taxon>
        <taxon>Pseudomonadota</taxon>
        <taxon>Alphaproteobacteria</taxon>
        <taxon>Sphingomonadales</taxon>
        <taxon>Sphingomonadaceae</taxon>
        <taxon>Sphingorhabdus</taxon>
    </lineage>
</organism>
<evidence type="ECO:0000256" key="4">
    <source>
        <dbReference type="ARBA" id="ARBA00022692"/>
    </source>
</evidence>
<dbReference type="SUPFAM" id="SSF56935">
    <property type="entry name" value="Porins"/>
    <property type="match status" value="1"/>
</dbReference>
<keyword evidence="5 9" id="KW-0798">TonB box</keyword>
<dbReference type="InterPro" id="IPR000531">
    <property type="entry name" value="Beta-barrel_TonB"/>
</dbReference>
<evidence type="ECO:0000256" key="1">
    <source>
        <dbReference type="ARBA" id="ARBA00004571"/>
    </source>
</evidence>
<dbReference type="InterPro" id="IPR036942">
    <property type="entry name" value="Beta-barrel_TonB_sf"/>
</dbReference>
<evidence type="ECO:0000259" key="11">
    <source>
        <dbReference type="Pfam" id="PF07715"/>
    </source>
</evidence>
<name>A0A6I4M3H4_9SPHN</name>
<dbReference type="Gene3D" id="2.170.130.10">
    <property type="entry name" value="TonB-dependent receptor, plug domain"/>
    <property type="match status" value="1"/>
</dbReference>
<comment type="similarity">
    <text evidence="8 9">Belongs to the TonB-dependent receptor family.</text>
</comment>
<evidence type="ECO:0000256" key="2">
    <source>
        <dbReference type="ARBA" id="ARBA00022448"/>
    </source>
</evidence>
<comment type="subcellular location">
    <subcellularLocation>
        <location evidence="1 8">Cell outer membrane</location>
        <topology evidence="1 8">Multi-pass membrane protein</topology>
    </subcellularLocation>
</comment>
<evidence type="ECO:0000256" key="5">
    <source>
        <dbReference type="ARBA" id="ARBA00023077"/>
    </source>
</evidence>
<keyword evidence="6 8" id="KW-0472">Membrane</keyword>
<evidence type="ECO:0000313" key="12">
    <source>
        <dbReference type="EMBL" id="MVZ98716.1"/>
    </source>
</evidence>
<keyword evidence="4 8" id="KW-0812">Transmembrane</keyword>
<reference evidence="12 13" key="1">
    <citation type="submission" date="2019-01" db="EMBL/GenBank/DDBJ databases">
        <title>Sphingorhabdus lacus sp.nov., isolated from an oligotrophic freshwater lake.</title>
        <authorList>
            <person name="Park M."/>
        </authorList>
    </citation>
    <scope>NUCLEOTIDE SEQUENCE [LARGE SCALE GENOMIC DNA]</scope>
    <source>
        <strain evidence="12 13">IMCC26285</strain>
    </source>
</reference>
<dbReference type="Gene3D" id="2.40.170.20">
    <property type="entry name" value="TonB-dependent receptor, beta-barrel domain"/>
    <property type="match status" value="1"/>
</dbReference>
<evidence type="ECO:0000259" key="10">
    <source>
        <dbReference type="Pfam" id="PF00593"/>
    </source>
</evidence>
<keyword evidence="3 8" id="KW-1134">Transmembrane beta strand</keyword>
<dbReference type="AlphaFoldDB" id="A0A6I4M3H4"/>
<keyword evidence="12" id="KW-0675">Receptor</keyword>
<proteinExistence type="inferred from homology"/>
<dbReference type="PANTHER" id="PTHR47234">
    <property type="match status" value="1"/>
</dbReference>
<dbReference type="PROSITE" id="PS52016">
    <property type="entry name" value="TONB_DEPENDENT_REC_3"/>
    <property type="match status" value="1"/>
</dbReference>
<feature type="domain" description="TonB-dependent receptor-like beta-barrel" evidence="10">
    <location>
        <begin position="495"/>
        <end position="1059"/>
    </location>
</feature>
<dbReference type="PANTHER" id="PTHR47234:SF2">
    <property type="entry name" value="TONB-DEPENDENT RECEPTOR"/>
    <property type="match status" value="1"/>
</dbReference>
<dbReference type="InterPro" id="IPR039426">
    <property type="entry name" value="TonB-dep_rcpt-like"/>
</dbReference>
<dbReference type="InterPro" id="IPR037066">
    <property type="entry name" value="Plug_dom_sf"/>
</dbReference>
<protein>
    <submittedName>
        <fullName evidence="12">TonB-dependent receptor</fullName>
    </submittedName>
</protein>
<dbReference type="GO" id="GO:0009279">
    <property type="term" value="C:cell outer membrane"/>
    <property type="evidence" value="ECO:0007669"/>
    <property type="project" value="UniProtKB-SubCell"/>
</dbReference>
<dbReference type="Pfam" id="PF07715">
    <property type="entry name" value="Plug"/>
    <property type="match status" value="1"/>
</dbReference>
<accession>A0A6I4M3H4</accession>
<dbReference type="EMBL" id="SDWJ01000002">
    <property type="protein sequence ID" value="MVZ98716.1"/>
    <property type="molecule type" value="Genomic_DNA"/>
</dbReference>
<feature type="domain" description="TonB-dependent receptor plug" evidence="11">
    <location>
        <begin position="85"/>
        <end position="199"/>
    </location>
</feature>
<evidence type="ECO:0000256" key="9">
    <source>
        <dbReference type="RuleBase" id="RU003357"/>
    </source>
</evidence>
<evidence type="ECO:0000256" key="8">
    <source>
        <dbReference type="PROSITE-ProRule" id="PRU01360"/>
    </source>
</evidence>
<comment type="caution">
    <text evidence="12">The sequence shown here is derived from an EMBL/GenBank/DDBJ whole genome shotgun (WGS) entry which is preliminary data.</text>
</comment>
<evidence type="ECO:0000256" key="7">
    <source>
        <dbReference type="ARBA" id="ARBA00023237"/>
    </source>
</evidence>
<evidence type="ECO:0000256" key="6">
    <source>
        <dbReference type="ARBA" id="ARBA00023136"/>
    </source>
</evidence>
<gene>
    <name evidence="12" type="ORF">EUU23_13565</name>
</gene>
<dbReference type="Proteomes" id="UP000471147">
    <property type="component" value="Unassembled WGS sequence"/>
</dbReference>
<dbReference type="Pfam" id="PF00593">
    <property type="entry name" value="TonB_dep_Rec_b-barrel"/>
    <property type="match status" value="1"/>
</dbReference>
<sequence length="1088" mass="117556">MSPLGARKVNEPDADFAGERIRHLFTQGEFMTKSRTLSAHLLCSIAGLATVFASQATYAQEAAPEAKEEESAIIVTGSRIARPELESAAPVTTLTSDILTESGNTAAGDVIQYIPALFSSTNSDLSATRGTLLGGTQLDLRGLGSVRTLVLVNGRRHVAGSSGTAVVDVDTIPTVLIDRVDVLTGGASSVYGSDAVSGVVNYILKRNFEGLSLNAQAGVSERGDAGKYSLSGAYGMNIADGRGNITIAAQYNRSNAISYGDRDYLRGNQRLDDDANPALRIQQGELTPELIAAGAIVGDRILNFASDAPSALVARARSAAARAFLPGRNFSISSALGLIGFDADGDFAPDDPRTDFDRNGVNDCDQTYNFAFTGFGCYVTENGRVRPFKDGLIAGFANSFGGDGIPVFLDNEEIVPGVEQFNVNLNMNYEVSPAFKPFFESKFSRTNASSVNNVNSFNDTIPIRLDNPFIPTELRDAITAFYAADPSFDPADGQILLSRDNTDFGSNRSEVRRDTFRIVGGVNGEIGGNWSYEASLNYGRTKERFTTVNRRLEDRFYAAVDAVRDPVTGKIVCRSSLNAGVIPGTSPFPLYDADPDGDGIFEPDTFRTNDGTCRPLNLFGFGAPSAEAVAFVNPSSTNRTTLEQFVAQAFISGTTENFFTLPGGAPAVVVGGEYRKERSSFQIDPFDQAGFFFESGTQPEKGSFDVAEVFGELELPLLADQRFADLLTVKGSARYSKYSLTNTKGVFTWAIDGLYRPVKDLSLRASYAKAIRAPNINDLFSPSTPATFRPIDPCDADQINRGPNPAARLANCRADGIPVGFTDPLTARITGRQGGNSLLEEEKSTSLTVGAIFQPSFLPGFTATVDYWEYSIKDAIANVPADDIVAGCYDSVDFPNNGFCKLFSRNRNANSPTFLGFDNLENAPVNFARFEARGIDFQARYRFQLGSDSGNITARIGGTYALKGSNFTSVSDPASENDFIGEAQSPEVAFNTGLAWDKDGLRIEWESFWQSRQFFQGVDVEDPSGFAEPNRDGSFWSHDLNLSYELNDRFTIRGGINNLTDERPFKAEAAYPVSAVGRNFFVGVTAKY</sequence>
<evidence type="ECO:0000313" key="13">
    <source>
        <dbReference type="Proteomes" id="UP000471147"/>
    </source>
</evidence>
<keyword evidence="2 8" id="KW-0813">Transport</keyword>